<evidence type="ECO:0000256" key="2">
    <source>
        <dbReference type="ARBA" id="ARBA00022448"/>
    </source>
</evidence>
<name>A0A8J7YYX6_9CYAN</name>
<gene>
    <name evidence="5" type="ORF">GS601_01250</name>
</gene>
<keyword evidence="3" id="KW-0732">Signal</keyword>
<dbReference type="PANTHER" id="PTHR30061">
    <property type="entry name" value="MALTOSE-BINDING PERIPLASMIC PROTEIN"/>
    <property type="match status" value="1"/>
</dbReference>
<keyword evidence="4" id="KW-0812">Transmembrane</keyword>
<evidence type="ECO:0000313" key="6">
    <source>
        <dbReference type="Proteomes" id="UP000646053"/>
    </source>
</evidence>
<keyword evidence="4" id="KW-1133">Transmembrane helix</keyword>
<dbReference type="GO" id="GO:1901982">
    <property type="term" value="F:maltose binding"/>
    <property type="evidence" value="ECO:0007669"/>
    <property type="project" value="TreeGrafter"/>
</dbReference>
<comment type="caution">
    <text evidence="5">The sequence shown here is derived from an EMBL/GenBank/DDBJ whole genome shotgun (WGS) entry which is preliminary data.</text>
</comment>
<dbReference type="GO" id="GO:0042956">
    <property type="term" value="P:maltodextrin transmembrane transport"/>
    <property type="evidence" value="ECO:0007669"/>
    <property type="project" value="TreeGrafter"/>
</dbReference>
<organism evidence="5 6">
    <name type="scientific">Myxacorys almedinensis A</name>
    <dbReference type="NCBI Taxonomy" id="2690445"/>
    <lineage>
        <taxon>Bacteria</taxon>
        <taxon>Bacillati</taxon>
        <taxon>Cyanobacteriota</taxon>
        <taxon>Cyanophyceae</taxon>
        <taxon>Leptolyngbyales</taxon>
        <taxon>Leptolyngbyaceae</taxon>
        <taxon>Myxacorys</taxon>
        <taxon>Myxacorys almedinensis</taxon>
    </lineage>
</organism>
<keyword evidence="2" id="KW-0813">Transport</keyword>
<comment type="similarity">
    <text evidence="1">Belongs to the bacterial solute-binding protein 1 family.</text>
</comment>
<proteinExistence type="inferred from homology"/>
<reference evidence="5" key="1">
    <citation type="submission" date="2019-12" db="EMBL/GenBank/DDBJ databases">
        <title>High-Quality draft genome sequences of three cyanobacteria isolated from the limestone walls of the Old Cathedral of Coimbra.</title>
        <authorList>
            <person name="Tiago I."/>
            <person name="Soares F."/>
            <person name="Portugal A."/>
        </authorList>
    </citation>
    <scope>NUCLEOTIDE SEQUENCE</scope>
    <source>
        <strain evidence="5">A</strain>
    </source>
</reference>
<dbReference type="SUPFAM" id="SSF53850">
    <property type="entry name" value="Periplasmic binding protein-like II"/>
    <property type="match status" value="1"/>
</dbReference>
<dbReference type="CDD" id="cd14750">
    <property type="entry name" value="PBP2_TMBP"/>
    <property type="match status" value="1"/>
</dbReference>
<feature type="transmembrane region" description="Helical" evidence="4">
    <location>
        <begin position="19"/>
        <end position="39"/>
    </location>
</feature>
<dbReference type="Gene3D" id="3.40.190.10">
    <property type="entry name" value="Periplasmic binding protein-like II"/>
    <property type="match status" value="2"/>
</dbReference>
<dbReference type="PANTHER" id="PTHR30061:SF50">
    <property type="entry name" value="MALTOSE_MALTODEXTRIN-BINDING PERIPLASMIC PROTEIN"/>
    <property type="match status" value="1"/>
</dbReference>
<evidence type="ECO:0000256" key="3">
    <source>
        <dbReference type="ARBA" id="ARBA00022729"/>
    </source>
</evidence>
<dbReference type="InterPro" id="IPR006059">
    <property type="entry name" value="SBP"/>
</dbReference>
<dbReference type="Proteomes" id="UP000646053">
    <property type="component" value="Unassembled WGS sequence"/>
</dbReference>
<keyword evidence="6" id="KW-1185">Reference proteome</keyword>
<accession>A0A8J7YYX6</accession>
<evidence type="ECO:0000256" key="1">
    <source>
        <dbReference type="ARBA" id="ARBA00008520"/>
    </source>
</evidence>
<dbReference type="AlphaFoldDB" id="A0A8J7YYX6"/>
<sequence length="436" mass="48684">MEIVQDYSFKLLKYWRTSLLVRVLSLIAAFALTALLIVLPARSQPVVLSFLMNAPEVPTLRPLIAEFERNNPNIRLNMIEAPNATNLVEDLNTSSFLLGSSPYDLVNMDVVWLAKFAAAGWLRPLDDQVSQAELATFLPGDIEASRYQGKLYRLPWRTDVGMLYYRTDLLQQAGLQPPETFANLLQAAKTVQQANDAVQWGYVWQGRQYEGTAAMFTEVLQGYGGFWVNPETNEVGLDRPEAINALNFLLSTIQQGISPAGVSTYQEEEARRLFQSGNTVFMRNWPYAWELLNQAESPVRGNVSIKPMVHAPNQTSAGCLGGWGWGIASTTQHPEEAWKAIQFFTSAYVQKQTSLTGGYLPSLRSLYNDPDLLKKYEYFPLVLEVLQTPALRPQIAQYAQASDILQRYLSAAISGRTSSEEALQAAARETRSLLGA</sequence>
<dbReference type="Pfam" id="PF01547">
    <property type="entry name" value="SBP_bac_1"/>
    <property type="match status" value="1"/>
</dbReference>
<protein>
    <submittedName>
        <fullName evidence="5">Extracellular solute-binding protein</fullName>
    </submittedName>
</protein>
<dbReference type="EMBL" id="WVIE01000001">
    <property type="protein sequence ID" value="NDJ15925.1"/>
    <property type="molecule type" value="Genomic_DNA"/>
</dbReference>
<keyword evidence="4" id="KW-0472">Membrane</keyword>
<dbReference type="GO" id="GO:0055052">
    <property type="term" value="C:ATP-binding cassette (ABC) transporter complex, substrate-binding subunit-containing"/>
    <property type="evidence" value="ECO:0007669"/>
    <property type="project" value="TreeGrafter"/>
</dbReference>
<evidence type="ECO:0000256" key="4">
    <source>
        <dbReference type="SAM" id="Phobius"/>
    </source>
</evidence>
<dbReference type="GO" id="GO:0015768">
    <property type="term" value="P:maltose transport"/>
    <property type="evidence" value="ECO:0007669"/>
    <property type="project" value="TreeGrafter"/>
</dbReference>
<evidence type="ECO:0000313" key="5">
    <source>
        <dbReference type="EMBL" id="NDJ15925.1"/>
    </source>
</evidence>
<dbReference type="RefSeq" id="WP_162421348.1">
    <property type="nucleotide sequence ID" value="NZ_WVIE01000001.1"/>
</dbReference>